<organism evidence="7 8">
    <name type="scientific">Desulfotomaculum nigrificans (strain DSM 14880 / VKM B-2319 / CO-1-SRB)</name>
    <name type="common">Desulfotomaculum carboxydivorans</name>
    <dbReference type="NCBI Taxonomy" id="868595"/>
    <lineage>
        <taxon>Bacteria</taxon>
        <taxon>Bacillati</taxon>
        <taxon>Bacillota</taxon>
        <taxon>Clostridia</taxon>
        <taxon>Eubacteriales</taxon>
        <taxon>Desulfotomaculaceae</taxon>
        <taxon>Desulfotomaculum</taxon>
    </lineage>
</organism>
<keyword evidence="3" id="KW-0408">Iron</keyword>
<keyword evidence="4" id="KW-0411">Iron-sulfur</keyword>
<dbReference type="STRING" id="868595.Desca_0924"/>
<dbReference type="GO" id="GO:0003824">
    <property type="term" value="F:catalytic activity"/>
    <property type="evidence" value="ECO:0007669"/>
    <property type="project" value="InterPro"/>
</dbReference>
<dbReference type="PANTHER" id="PTHR43728">
    <property type="entry name" value="SLR0304 PROTEIN"/>
    <property type="match status" value="1"/>
</dbReference>
<proteinExistence type="predicted"/>
<dbReference type="Proteomes" id="UP000009226">
    <property type="component" value="Chromosome"/>
</dbReference>
<dbReference type="Pfam" id="PF04055">
    <property type="entry name" value="Radical_SAM"/>
    <property type="match status" value="1"/>
</dbReference>
<evidence type="ECO:0000256" key="1">
    <source>
        <dbReference type="ARBA" id="ARBA00022691"/>
    </source>
</evidence>
<dbReference type="SFLD" id="SFLDG01067">
    <property type="entry name" value="SPASM/twitch_domain_containing"/>
    <property type="match status" value="1"/>
</dbReference>
<keyword evidence="1" id="KW-0949">S-adenosyl-L-methionine</keyword>
<dbReference type="RefSeq" id="WP_013809926.1">
    <property type="nucleotide sequence ID" value="NC_015565.1"/>
</dbReference>
<dbReference type="eggNOG" id="COG0535">
    <property type="taxonomic scope" value="Bacteria"/>
</dbReference>
<dbReference type="EMBL" id="CP002736">
    <property type="protein sequence ID" value="AEF93801.1"/>
    <property type="molecule type" value="Genomic_DNA"/>
</dbReference>
<dbReference type="GO" id="GO:0051536">
    <property type="term" value="F:iron-sulfur cluster binding"/>
    <property type="evidence" value="ECO:0007669"/>
    <property type="project" value="UniProtKB-KW"/>
</dbReference>
<feature type="domain" description="Arsenosugar biosynthesis radical SAM protein ArsS-like C-terminal" evidence="6">
    <location>
        <begin position="207"/>
        <end position="338"/>
    </location>
</feature>
<dbReference type="InterPro" id="IPR058240">
    <property type="entry name" value="rSAM_sf"/>
</dbReference>
<accession>F6B9V3</accession>
<dbReference type="SFLD" id="SFLDS00029">
    <property type="entry name" value="Radical_SAM"/>
    <property type="match status" value="1"/>
</dbReference>
<dbReference type="PANTHER" id="PTHR43728:SF1">
    <property type="entry name" value="FE-S OXIDOREDUCTASE"/>
    <property type="match status" value="1"/>
</dbReference>
<dbReference type="HOGENOM" id="CLU_050695_0_0_9"/>
<evidence type="ECO:0000259" key="5">
    <source>
        <dbReference type="Pfam" id="PF04055"/>
    </source>
</evidence>
<evidence type="ECO:0000256" key="2">
    <source>
        <dbReference type="ARBA" id="ARBA00022723"/>
    </source>
</evidence>
<dbReference type="InterPro" id="IPR024521">
    <property type="entry name" value="ArsS-like_C"/>
</dbReference>
<dbReference type="GO" id="GO:0046872">
    <property type="term" value="F:metal ion binding"/>
    <property type="evidence" value="ECO:0007669"/>
    <property type="project" value="UniProtKB-KW"/>
</dbReference>
<feature type="domain" description="Radical SAM core" evidence="5">
    <location>
        <begin position="51"/>
        <end position="188"/>
    </location>
</feature>
<protein>
    <submittedName>
        <fullName evidence="7">Fe-S oxidoreductase</fullName>
    </submittedName>
</protein>
<dbReference type="AlphaFoldDB" id="F6B9V3"/>
<keyword evidence="8" id="KW-1185">Reference proteome</keyword>
<keyword evidence="2" id="KW-0479">Metal-binding</keyword>
<evidence type="ECO:0000256" key="4">
    <source>
        <dbReference type="ARBA" id="ARBA00023014"/>
    </source>
</evidence>
<dbReference type="InterPro" id="IPR026351">
    <property type="entry name" value="rSAM_ArsS-like"/>
</dbReference>
<dbReference type="Pfam" id="PF12345">
    <property type="entry name" value="DUF3641"/>
    <property type="match status" value="1"/>
</dbReference>
<dbReference type="InterPro" id="IPR013785">
    <property type="entry name" value="Aldolase_TIM"/>
</dbReference>
<dbReference type="Gene3D" id="3.20.20.70">
    <property type="entry name" value="Aldolase class I"/>
    <property type="match status" value="1"/>
</dbReference>
<dbReference type="CDD" id="cd01335">
    <property type="entry name" value="Radical_SAM"/>
    <property type="match status" value="1"/>
</dbReference>
<evidence type="ECO:0000313" key="7">
    <source>
        <dbReference type="EMBL" id="AEF93801.1"/>
    </source>
</evidence>
<evidence type="ECO:0000313" key="8">
    <source>
        <dbReference type="Proteomes" id="UP000009226"/>
    </source>
</evidence>
<dbReference type="InterPro" id="IPR007197">
    <property type="entry name" value="rSAM"/>
</dbReference>
<reference evidence="7 8" key="1">
    <citation type="submission" date="2011-05" db="EMBL/GenBank/DDBJ databases">
        <title>Complete sequence of Desulfotomaculum carboxydivorans CO-1-SRB.</title>
        <authorList>
            <consortium name="US DOE Joint Genome Institute"/>
            <person name="Lucas S."/>
            <person name="Han J."/>
            <person name="Lapidus A."/>
            <person name="Cheng J.-F."/>
            <person name="Goodwin L."/>
            <person name="Pitluck S."/>
            <person name="Peters L."/>
            <person name="Mikhailova N."/>
            <person name="Lu M."/>
            <person name="Han C."/>
            <person name="Tapia R."/>
            <person name="Land M."/>
            <person name="Hauser L."/>
            <person name="Kyrpides N."/>
            <person name="Ivanova N."/>
            <person name="Pagani I."/>
            <person name="Stams A."/>
            <person name="Plugge C."/>
            <person name="Muyzer G."/>
            <person name="Kuever J."/>
            <person name="Parshina S."/>
            <person name="Ivanova A."/>
            <person name="Nazina T."/>
            <person name="Woyke T."/>
        </authorList>
    </citation>
    <scope>NUCLEOTIDE SEQUENCE [LARGE SCALE GENOMIC DNA]</scope>
    <source>
        <strain evidence="8">DSM 14880 / VKM B-2319 / CO-1-SRB</strain>
    </source>
</reference>
<evidence type="ECO:0000259" key="6">
    <source>
        <dbReference type="Pfam" id="PF12345"/>
    </source>
</evidence>
<sequence length="340" mass="38049">MNESLDSKTANNYQRQLQYLRDVNEIKPFTERIKETEYYPLTSSSINTLQVNVGKVCNLSCKHCHVEAGPHRTESMSREIMSHCLRVLAEANIPILDINGGAPELNPHLPWFIEEAVKLGRRVMVRTNLTVLANQEQAHLMEFYASHGVEIISSLPYYRDKDTDRQRGQGVFVKSVEVLKALNDLGYGQKDTSLQLNLVYNPGGAFLPPSQPAIEADFRRELAARYGIVFNRLFTITNVPVGRFLTFLYESGNLVRYMERLAGAFNPAAAGRVMCRELISVGWDGQLYDCDFNQMLGLNCRPGHITDFDLAALKERKIVLHNHCYACTAGAGSSCGGAIA</sequence>
<evidence type="ECO:0000256" key="3">
    <source>
        <dbReference type="ARBA" id="ARBA00023004"/>
    </source>
</evidence>
<dbReference type="NCBIfam" id="TIGR04167">
    <property type="entry name" value="rSAM_SeCys"/>
    <property type="match status" value="1"/>
</dbReference>
<dbReference type="SUPFAM" id="SSF102114">
    <property type="entry name" value="Radical SAM enzymes"/>
    <property type="match status" value="1"/>
</dbReference>
<gene>
    <name evidence="7" type="ordered locus">Desca_0924</name>
</gene>
<dbReference type="KEGG" id="dca:Desca_0924"/>
<name>F6B9V3_DESCC</name>